<dbReference type="Gene3D" id="3.40.710.10">
    <property type="entry name" value="DD-peptidase/beta-lactamase superfamily"/>
    <property type="match status" value="1"/>
</dbReference>
<evidence type="ECO:0000256" key="8">
    <source>
        <dbReference type="SAM" id="SignalP"/>
    </source>
</evidence>
<keyword evidence="5" id="KW-0573">Peptidoglycan synthesis</keyword>
<keyword evidence="10" id="KW-0121">Carboxypeptidase</keyword>
<evidence type="ECO:0000256" key="2">
    <source>
        <dbReference type="ARBA" id="ARBA00022729"/>
    </source>
</evidence>
<evidence type="ECO:0000256" key="7">
    <source>
        <dbReference type="RuleBase" id="RU004016"/>
    </source>
</evidence>
<dbReference type="InterPro" id="IPR018044">
    <property type="entry name" value="Peptidase_S11"/>
</dbReference>
<keyword evidence="10" id="KW-0645">Protease</keyword>
<dbReference type="Pfam" id="PF00768">
    <property type="entry name" value="Peptidase_S11"/>
    <property type="match status" value="1"/>
</dbReference>
<dbReference type="SUPFAM" id="SSF56601">
    <property type="entry name" value="beta-lactamase/transpeptidase-like"/>
    <property type="match status" value="1"/>
</dbReference>
<gene>
    <name evidence="10" type="ORF">ACFO6Q_04965</name>
</gene>
<comment type="similarity">
    <text evidence="1 7">Belongs to the peptidase S11 family.</text>
</comment>
<evidence type="ECO:0000256" key="3">
    <source>
        <dbReference type="ARBA" id="ARBA00022801"/>
    </source>
</evidence>
<dbReference type="EC" id="3.4.-.-" evidence="10"/>
<evidence type="ECO:0000256" key="6">
    <source>
        <dbReference type="ARBA" id="ARBA00023316"/>
    </source>
</evidence>
<dbReference type="GO" id="GO:0004180">
    <property type="term" value="F:carboxypeptidase activity"/>
    <property type="evidence" value="ECO:0007669"/>
    <property type="project" value="UniProtKB-KW"/>
</dbReference>
<keyword evidence="3 10" id="KW-0378">Hydrolase</keyword>
<dbReference type="RefSeq" id="WP_380019451.1">
    <property type="nucleotide sequence ID" value="NZ_JBHSHD010000005.1"/>
</dbReference>
<dbReference type="EMBL" id="JBHSHD010000005">
    <property type="protein sequence ID" value="MFC4819661.1"/>
    <property type="molecule type" value="Genomic_DNA"/>
</dbReference>
<keyword evidence="11" id="KW-1185">Reference proteome</keyword>
<keyword evidence="6" id="KW-0961">Cell wall biogenesis/degradation</keyword>
<sequence length="274" mass="28856">MRRVAALALFACAAVRATQAPVAPIDAYPDVAEAYWVELDGRPLWAGRADARLPMASLAKLMTALVAVEQGGLDAWAEVSAGAAAETGTRIGLRRGERVTRRDLLLAAMVRSANDACRALADAVGAAIDTRDPTGAFVARMNVRAGSLGLTNTHYANPCGHDEAAQYTSARDLAVLSRAVLAEPVLAEAAQRRELRLTTQAGRTLSARTTNALLDGLAGARGLKTGTTPAAGRCLVAVVERGGRRVLAVLLHAPERWWDSVGLVELAFDASIQR</sequence>
<evidence type="ECO:0000259" key="9">
    <source>
        <dbReference type="Pfam" id="PF00768"/>
    </source>
</evidence>
<evidence type="ECO:0000256" key="1">
    <source>
        <dbReference type="ARBA" id="ARBA00007164"/>
    </source>
</evidence>
<comment type="caution">
    <text evidence="10">The sequence shown here is derived from an EMBL/GenBank/DDBJ whole genome shotgun (WGS) entry which is preliminary data.</text>
</comment>
<proteinExistence type="inferred from homology"/>
<dbReference type="PANTHER" id="PTHR21581">
    <property type="entry name" value="D-ALANYL-D-ALANINE CARBOXYPEPTIDASE"/>
    <property type="match status" value="1"/>
</dbReference>
<dbReference type="PRINTS" id="PR00725">
    <property type="entry name" value="DADACBPTASE1"/>
</dbReference>
<evidence type="ECO:0000313" key="11">
    <source>
        <dbReference type="Proteomes" id="UP001595886"/>
    </source>
</evidence>
<dbReference type="InterPro" id="IPR001967">
    <property type="entry name" value="Peptidase_S11_N"/>
</dbReference>
<evidence type="ECO:0000256" key="5">
    <source>
        <dbReference type="ARBA" id="ARBA00022984"/>
    </source>
</evidence>
<dbReference type="InterPro" id="IPR012338">
    <property type="entry name" value="Beta-lactam/transpept-like"/>
</dbReference>
<feature type="chain" id="PRO_5045535029" evidence="8">
    <location>
        <begin position="21"/>
        <end position="274"/>
    </location>
</feature>
<evidence type="ECO:0000313" key="10">
    <source>
        <dbReference type="EMBL" id="MFC4819661.1"/>
    </source>
</evidence>
<name>A0ABV9QS15_9GAMM</name>
<accession>A0ABV9QS15</accession>
<organism evidence="10 11">
    <name type="scientific">Dokdonella ginsengisoli</name>
    <dbReference type="NCBI Taxonomy" id="363846"/>
    <lineage>
        <taxon>Bacteria</taxon>
        <taxon>Pseudomonadati</taxon>
        <taxon>Pseudomonadota</taxon>
        <taxon>Gammaproteobacteria</taxon>
        <taxon>Lysobacterales</taxon>
        <taxon>Rhodanobacteraceae</taxon>
        <taxon>Dokdonella</taxon>
    </lineage>
</organism>
<dbReference type="PANTHER" id="PTHR21581:SF6">
    <property type="entry name" value="TRAFFICKING PROTEIN PARTICLE COMPLEX SUBUNIT 12"/>
    <property type="match status" value="1"/>
</dbReference>
<reference evidence="11" key="1">
    <citation type="journal article" date="2019" name="Int. J. Syst. Evol. Microbiol.">
        <title>The Global Catalogue of Microorganisms (GCM) 10K type strain sequencing project: providing services to taxonomists for standard genome sequencing and annotation.</title>
        <authorList>
            <consortium name="The Broad Institute Genomics Platform"/>
            <consortium name="The Broad Institute Genome Sequencing Center for Infectious Disease"/>
            <person name="Wu L."/>
            <person name="Ma J."/>
        </authorList>
    </citation>
    <scope>NUCLEOTIDE SEQUENCE [LARGE SCALE GENOMIC DNA]</scope>
    <source>
        <strain evidence="11">CCUG 30340</strain>
    </source>
</reference>
<evidence type="ECO:0000256" key="4">
    <source>
        <dbReference type="ARBA" id="ARBA00022960"/>
    </source>
</evidence>
<dbReference type="Proteomes" id="UP001595886">
    <property type="component" value="Unassembled WGS sequence"/>
</dbReference>
<feature type="signal peptide" evidence="8">
    <location>
        <begin position="1"/>
        <end position="20"/>
    </location>
</feature>
<keyword evidence="2 8" id="KW-0732">Signal</keyword>
<keyword evidence="4" id="KW-0133">Cell shape</keyword>
<protein>
    <submittedName>
        <fullName evidence="10">D-alanyl-D-alanine carboxypeptidase family protein</fullName>
        <ecNumber evidence="10">3.4.-.-</ecNumber>
    </submittedName>
</protein>
<feature type="domain" description="Peptidase S11 D-alanyl-D-alanine carboxypeptidase A N-terminal" evidence="9">
    <location>
        <begin position="41"/>
        <end position="254"/>
    </location>
</feature>